<accession>A0A4D6LL99</accession>
<evidence type="ECO:0000256" key="1">
    <source>
        <dbReference type="SAM" id="Phobius"/>
    </source>
</evidence>
<dbReference type="AlphaFoldDB" id="A0A4D6LL99"/>
<keyword evidence="3" id="KW-1185">Reference proteome</keyword>
<reference evidence="2 3" key="1">
    <citation type="submission" date="2019-04" db="EMBL/GenBank/DDBJ databases">
        <title>An improved genome assembly and genetic linkage map for asparagus bean, Vigna unguiculata ssp. sesquipedialis.</title>
        <authorList>
            <person name="Xia Q."/>
            <person name="Zhang R."/>
            <person name="Dong Y."/>
        </authorList>
    </citation>
    <scope>NUCLEOTIDE SEQUENCE [LARGE SCALE GENOMIC DNA]</scope>
    <source>
        <tissue evidence="2">Leaf</tissue>
    </source>
</reference>
<keyword evidence="1" id="KW-1133">Transmembrane helix</keyword>
<organism evidence="2 3">
    <name type="scientific">Vigna unguiculata</name>
    <name type="common">Cowpea</name>
    <dbReference type="NCBI Taxonomy" id="3917"/>
    <lineage>
        <taxon>Eukaryota</taxon>
        <taxon>Viridiplantae</taxon>
        <taxon>Streptophyta</taxon>
        <taxon>Embryophyta</taxon>
        <taxon>Tracheophyta</taxon>
        <taxon>Spermatophyta</taxon>
        <taxon>Magnoliopsida</taxon>
        <taxon>eudicotyledons</taxon>
        <taxon>Gunneridae</taxon>
        <taxon>Pentapetalae</taxon>
        <taxon>rosids</taxon>
        <taxon>fabids</taxon>
        <taxon>Fabales</taxon>
        <taxon>Fabaceae</taxon>
        <taxon>Papilionoideae</taxon>
        <taxon>50 kb inversion clade</taxon>
        <taxon>NPAAA clade</taxon>
        <taxon>indigoferoid/millettioid clade</taxon>
        <taxon>Phaseoleae</taxon>
        <taxon>Vigna</taxon>
    </lineage>
</organism>
<dbReference type="EMBL" id="CP039348">
    <property type="protein sequence ID" value="QCD89549.1"/>
    <property type="molecule type" value="Genomic_DNA"/>
</dbReference>
<protein>
    <submittedName>
        <fullName evidence="2">Uncharacterized protein</fullName>
    </submittedName>
</protein>
<gene>
    <name evidence="2" type="ORF">DEO72_LG4g495</name>
</gene>
<evidence type="ECO:0000313" key="3">
    <source>
        <dbReference type="Proteomes" id="UP000501690"/>
    </source>
</evidence>
<keyword evidence="1" id="KW-0472">Membrane</keyword>
<proteinExistence type="predicted"/>
<keyword evidence="1" id="KW-0812">Transmembrane</keyword>
<sequence length="67" mass="7424">MAVALGVRVEAVRTALGSRKSEGHMSLGSRRQGPWWTPVSLMTSLAGCSGVMIYWVWVSMLARERCR</sequence>
<feature type="transmembrane region" description="Helical" evidence="1">
    <location>
        <begin position="35"/>
        <end position="57"/>
    </location>
</feature>
<evidence type="ECO:0000313" key="2">
    <source>
        <dbReference type="EMBL" id="QCD89549.1"/>
    </source>
</evidence>
<name>A0A4D6LL99_VIGUN</name>
<dbReference type="Proteomes" id="UP000501690">
    <property type="component" value="Linkage Group LG4"/>
</dbReference>